<keyword evidence="2" id="KW-1185">Reference proteome</keyword>
<gene>
    <name evidence="1" type="ORF">ACOLOM_LOCUS14061</name>
</gene>
<dbReference type="Proteomes" id="UP000789525">
    <property type="component" value="Unassembled WGS sequence"/>
</dbReference>
<accession>A0ACA9R3I4</accession>
<evidence type="ECO:0000313" key="2">
    <source>
        <dbReference type="Proteomes" id="UP000789525"/>
    </source>
</evidence>
<proteinExistence type="predicted"/>
<protein>
    <submittedName>
        <fullName evidence="1">16159_t:CDS:1</fullName>
    </submittedName>
</protein>
<sequence>MTNNNNVTQSRQIRRSLYHAHRHRARRPIVFDRFGLVPLDPRARTTDTNYGDLQEFCAPYRHHDAPNGTNGAIYSFVAVIGFTAAQMRGEIMEEAREQRGQGTGGTP</sequence>
<dbReference type="EMBL" id="CAJVPT010067802">
    <property type="protein sequence ID" value="CAG8775505.1"/>
    <property type="molecule type" value="Genomic_DNA"/>
</dbReference>
<name>A0ACA9R3I4_9GLOM</name>
<comment type="caution">
    <text evidence="1">The sequence shown here is derived from an EMBL/GenBank/DDBJ whole genome shotgun (WGS) entry which is preliminary data.</text>
</comment>
<organism evidence="1 2">
    <name type="scientific">Acaulospora colombiana</name>
    <dbReference type="NCBI Taxonomy" id="27376"/>
    <lineage>
        <taxon>Eukaryota</taxon>
        <taxon>Fungi</taxon>
        <taxon>Fungi incertae sedis</taxon>
        <taxon>Mucoromycota</taxon>
        <taxon>Glomeromycotina</taxon>
        <taxon>Glomeromycetes</taxon>
        <taxon>Diversisporales</taxon>
        <taxon>Acaulosporaceae</taxon>
        <taxon>Acaulospora</taxon>
    </lineage>
</organism>
<evidence type="ECO:0000313" key="1">
    <source>
        <dbReference type="EMBL" id="CAG8775505.1"/>
    </source>
</evidence>
<feature type="non-terminal residue" evidence="1">
    <location>
        <position position="107"/>
    </location>
</feature>
<reference evidence="1" key="1">
    <citation type="submission" date="2021-06" db="EMBL/GenBank/DDBJ databases">
        <authorList>
            <person name="Kallberg Y."/>
            <person name="Tangrot J."/>
            <person name="Rosling A."/>
        </authorList>
    </citation>
    <scope>NUCLEOTIDE SEQUENCE</scope>
    <source>
        <strain evidence="1">CL356</strain>
    </source>
</reference>